<dbReference type="NCBIfam" id="TIGR01640">
    <property type="entry name" value="F_box_assoc_1"/>
    <property type="match status" value="1"/>
</dbReference>
<reference evidence="3" key="1">
    <citation type="submission" date="2016-07" db="EMBL/GenBank/DDBJ databases">
        <title>De novo transcriptome assembly of four accessions of the metal hyperaccumulator plant Noccaea caerulescens.</title>
        <authorList>
            <person name="Blande D."/>
            <person name="Halimaa P."/>
            <person name="Tervahauta A.I."/>
            <person name="Aarts M.G."/>
            <person name="Karenlampi S.O."/>
        </authorList>
    </citation>
    <scope>NUCLEOTIDE SEQUENCE</scope>
</reference>
<dbReference type="InterPro" id="IPR001810">
    <property type="entry name" value="F-box_dom"/>
</dbReference>
<evidence type="ECO:0000256" key="1">
    <source>
        <dbReference type="SAM" id="MobiDB-lite"/>
    </source>
</evidence>
<dbReference type="InterPro" id="IPR017451">
    <property type="entry name" value="F-box-assoc_interact_dom"/>
</dbReference>
<protein>
    <submittedName>
        <fullName evidence="3">F-box protein</fullName>
    </submittedName>
</protein>
<dbReference type="PANTHER" id="PTHR31111:SF138">
    <property type="entry name" value="F-BOX ASSOCIATED DOMAIN-CONTAINING PROTEIN"/>
    <property type="match status" value="1"/>
</dbReference>
<feature type="compositionally biased region" description="Basic and acidic residues" evidence="1">
    <location>
        <begin position="19"/>
        <end position="50"/>
    </location>
</feature>
<feature type="domain" description="F-box" evidence="2">
    <location>
        <begin position="154"/>
        <end position="194"/>
    </location>
</feature>
<dbReference type="InterPro" id="IPR036047">
    <property type="entry name" value="F-box-like_dom_sf"/>
</dbReference>
<dbReference type="InterPro" id="IPR013187">
    <property type="entry name" value="F-box-assoc_dom_typ3"/>
</dbReference>
<dbReference type="AlphaFoldDB" id="A0A1J3DSX9"/>
<dbReference type="SUPFAM" id="SSF50965">
    <property type="entry name" value="Galactose oxidase, central domain"/>
    <property type="match status" value="1"/>
</dbReference>
<evidence type="ECO:0000313" key="3">
    <source>
        <dbReference type="EMBL" id="JAU23034.1"/>
    </source>
</evidence>
<evidence type="ECO:0000259" key="2">
    <source>
        <dbReference type="SMART" id="SM00256"/>
    </source>
</evidence>
<feature type="region of interest" description="Disordered" evidence="1">
    <location>
        <begin position="1"/>
        <end position="81"/>
    </location>
</feature>
<dbReference type="EMBL" id="GEVI01009286">
    <property type="protein sequence ID" value="JAU23034.1"/>
    <property type="molecule type" value="Transcribed_RNA"/>
</dbReference>
<dbReference type="Pfam" id="PF00646">
    <property type="entry name" value="F-box"/>
    <property type="match status" value="1"/>
</dbReference>
<accession>A0A1J3DSX9</accession>
<dbReference type="Pfam" id="PF08268">
    <property type="entry name" value="FBA_3"/>
    <property type="match status" value="1"/>
</dbReference>
<feature type="region of interest" description="Disordered" evidence="1">
    <location>
        <begin position="89"/>
        <end position="108"/>
    </location>
</feature>
<gene>
    <name evidence="3" type="ORF">GA_TR20628_c0_g1_i1_g.68745</name>
</gene>
<dbReference type="InterPro" id="IPR011043">
    <property type="entry name" value="Gal_Oxase/kelch_b-propeller"/>
</dbReference>
<organism evidence="3">
    <name type="scientific">Noccaea caerulescens</name>
    <name type="common">Alpine penny-cress</name>
    <name type="synonym">Thlaspi caerulescens</name>
    <dbReference type="NCBI Taxonomy" id="107243"/>
    <lineage>
        <taxon>Eukaryota</taxon>
        <taxon>Viridiplantae</taxon>
        <taxon>Streptophyta</taxon>
        <taxon>Embryophyta</taxon>
        <taxon>Tracheophyta</taxon>
        <taxon>Spermatophyta</taxon>
        <taxon>Magnoliopsida</taxon>
        <taxon>eudicotyledons</taxon>
        <taxon>Gunneridae</taxon>
        <taxon>Pentapetalae</taxon>
        <taxon>rosids</taxon>
        <taxon>malvids</taxon>
        <taxon>Brassicales</taxon>
        <taxon>Brassicaceae</taxon>
        <taxon>Coluteocarpeae</taxon>
        <taxon>Noccaea</taxon>
    </lineage>
</organism>
<dbReference type="PANTHER" id="PTHR31111">
    <property type="entry name" value="BNAA05G37150D PROTEIN-RELATED"/>
    <property type="match status" value="1"/>
</dbReference>
<name>A0A1J3DSX9_NOCCA</name>
<sequence>MLFKSRKMKISVPRSDGLNSHDEELSEGNHEEQPVQRKSMLEEAIEREFEVSNLPAAIECPEEFHDSTGSTEDDEEEQSAKRLSMLEEIEQESEAATKGSEQQEVNDLMSGDKVEEEQDLFSPMLSVYKRRRQLKEEDEDEENNREERWEGFRFSLDLIVEVLKKLPAKSLVRFQSVSKEWSTIISSRRDFINSIVTRSLAQPPHKLPLFIFFHRVPEAFFTVSSSFSQSPKHAVSLPRPDSIDPSYEYCYSHSFEHIYARGLICCYSSVSHLVTIYNPTTRQSVPLPVMEPPVTRFQEQRSYCHFGYDPVMNQYKVLSFSVDDKEKKQSIYVFTLGGSQSWRKLQGFAEKLLTEGLGLCVDGIIYYVATRREKGKKRGETVLLSFDIRSERFDHVWAPESMLRAVLSIGIAVNHLGKLGFIGRNRIGTSLWILENAEKQEWSKITLGLPDADPLEMLIDGYSGFSGVTPAGEIFVTEWKYFYHKSVYVYYYDTKQNSCRRVEIQGTSPENIKNPVAGSVCVFPIHDHVENTMCL</sequence>
<proteinExistence type="predicted"/>
<dbReference type="SUPFAM" id="SSF81383">
    <property type="entry name" value="F-box domain"/>
    <property type="match status" value="1"/>
</dbReference>
<dbReference type="SMART" id="SM00256">
    <property type="entry name" value="FBOX"/>
    <property type="match status" value="1"/>
</dbReference>